<comment type="caution">
    <text evidence="2">The sequence shown here is derived from an EMBL/GenBank/DDBJ whole genome shotgun (WGS) entry which is preliminary data.</text>
</comment>
<name>A0ABQ9G447_9NEOP</name>
<accession>A0ABQ9G447</accession>
<feature type="region of interest" description="Disordered" evidence="1">
    <location>
        <begin position="460"/>
        <end position="482"/>
    </location>
</feature>
<gene>
    <name evidence="2" type="ORF">PR048_031045</name>
</gene>
<organism evidence="2 3">
    <name type="scientific">Dryococelus australis</name>
    <dbReference type="NCBI Taxonomy" id="614101"/>
    <lineage>
        <taxon>Eukaryota</taxon>
        <taxon>Metazoa</taxon>
        <taxon>Ecdysozoa</taxon>
        <taxon>Arthropoda</taxon>
        <taxon>Hexapoda</taxon>
        <taxon>Insecta</taxon>
        <taxon>Pterygota</taxon>
        <taxon>Neoptera</taxon>
        <taxon>Polyneoptera</taxon>
        <taxon>Phasmatodea</taxon>
        <taxon>Verophasmatodea</taxon>
        <taxon>Anareolatae</taxon>
        <taxon>Phasmatidae</taxon>
        <taxon>Eurycanthinae</taxon>
        <taxon>Dryococelus</taxon>
    </lineage>
</organism>
<keyword evidence="3" id="KW-1185">Reference proteome</keyword>
<sequence length="609" mass="68068">MEQRRDARRGKWEVTEKTCRPVSSSGTIPTRECPGLGLNPVCLGFTGNWFPQHYLRVLASDTLTCNTARRGAERAGDPAGVWVNCAVVTLHRNKEKKEKKRQHTRSFDWANRNEVLVKRSFDWANRNEVLVKRSFDWANRNEVLVKRSFDWANRNEVLCGRRGAAAAHESINYFPSFVRHLDHVTPACLSCTTRVPFQDFRISTDTHTLDEVHAVRREHCTPVKRLALSGDGALDERGSVALIAPAFLGENGVVPKFKGVENGRSPRKPADQRPRLTRLPLAKIRGDPAGNLTLLDFVGGEQSNRSATGAPEHSNEQTAEAPVCKGLRSLVYRSCSSYPGHWMRLLRWACRRYWSLESPTLKPLQSMFFFLAGHAVCSEQEPPGLVCLCVFVYSMPKPLRGAVEREGANEAHGDADMGGNERANSREQLPLPTALHLILNPPLTPLSLPNCTGQKETSRLAATPKSHPLPHVIKPPPISRRPGRVAGRAYARNCHPRPTSAFLFVSCRPARRVTNQCFGLQGGSVGGRELASRRRKCVMRERLGHVTPALVAICWREGEVLRISTFPWLLRSNDANSDKRTLDVKSDDERRDAAQNMNRHDVAPLLAET</sequence>
<dbReference type="Proteomes" id="UP001159363">
    <property type="component" value="Chromosome 14"/>
</dbReference>
<evidence type="ECO:0000256" key="1">
    <source>
        <dbReference type="SAM" id="MobiDB-lite"/>
    </source>
</evidence>
<evidence type="ECO:0000313" key="3">
    <source>
        <dbReference type="Proteomes" id="UP001159363"/>
    </source>
</evidence>
<dbReference type="EMBL" id="JARBHB010000015">
    <property type="protein sequence ID" value="KAJ8867246.1"/>
    <property type="molecule type" value="Genomic_DNA"/>
</dbReference>
<proteinExistence type="predicted"/>
<feature type="region of interest" description="Disordered" evidence="1">
    <location>
        <begin position="579"/>
        <end position="609"/>
    </location>
</feature>
<reference evidence="2 3" key="1">
    <citation type="submission" date="2023-02" db="EMBL/GenBank/DDBJ databases">
        <title>LHISI_Scaffold_Assembly.</title>
        <authorList>
            <person name="Stuart O.P."/>
            <person name="Cleave R."/>
            <person name="Magrath M.J.L."/>
            <person name="Mikheyev A.S."/>
        </authorList>
    </citation>
    <scope>NUCLEOTIDE SEQUENCE [LARGE SCALE GENOMIC DNA]</scope>
    <source>
        <strain evidence="2">Daus_M_001</strain>
        <tissue evidence="2">Leg muscle</tissue>
    </source>
</reference>
<evidence type="ECO:0000313" key="2">
    <source>
        <dbReference type="EMBL" id="KAJ8867246.1"/>
    </source>
</evidence>
<protein>
    <submittedName>
        <fullName evidence="2">Uncharacterized protein</fullName>
    </submittedName>
</protein>
<feature type="compositionally biased region" description="Basic and acidic residues" evidence="1">
    <location>
        <begin position="579"/>
        <end position="602"/>
    </location>
</feature>
<feature type="region of interest" description="Disordered" evidence="1">
    <location>
        <begin position="258"/>
        <end position="277"/>
    </location>
</feature>